<dbReference type="Gramene" id="Psat07G0605300-T1">
    <property type="protein sequence ID" value="KAI5391040.1"/>
    <property type="gene ID" value="KIW84_076053"/>
</dbReference>
<reference evidence="14 15" key="1">
    <citation type="journal article" date="2022" name="Nat. Genet.">
        <title>Improved pea reference genome and pan-genome highlight genomic features and evolutionary characteristics.</title>
        <authorList>
            <person name="Yang T."/>
            <person name="Liu R."/>
            <person name="Luo Y."/>
            <person name="Hu S."/>
            <person name="Wang D."/>
            <person name="Wang C."/>
            <person name="Pandey M.K."/>
            <person name="Ge S."/>
            <person name="Xu Q."/>
            <person name="Li N."/>
            <person name="Li G."/>
            <person name="Huang Y."/>
            <person name="Saxena R.K."/>
            <person name="Ji Y."/>
            <person name="Li M."/>
            <person name="Yan X."/>
            <person name="He Y."/>
            <person name="Liu Y."/>
            <person name="Wang X."/>
            <person name="Xiang C."/>
            <person name="Varshney R.K."/>
            <person name="Ding H."/>
            <person name="Gao S."/>
            <person name="Zong X."/>
        </authorList>
    </citation>
    <scope>NUCLEOTIDE SEQUENCE [LARGE SCALE GENOMIC DNA]</scope>
    <source>
        <strain evidence="14 15">cv. Zhongwan 6</strain>
    </source>
</reference>
<feature type="domain" description="Protein kinase" evidence="13">
    <location>
        <begin position="147"/>
        <end position="437"/>
    </location>
</feature>
<gene>
    <name evidence="14" type="ORF">KIW84_076053</name>
</gene>
<feature type="region of interest" description="Disordered" evidence="12">
    <location>
        <begin position="1"/>
        <end position="104"/>
    </location>
</feature>
<dbReference type="PROSITE" id="PS50011">
    <property type="entry name" value="PROTEIN_KINASE_DOM"/>
    <property type="match status" value="1"/>
</dbReference>
<dbReference type="Gene3D" id="1.10.510.10">
    <property type="entry name" value="Transferase(Phosphotransferase) domain 1"/>
    <property type="match status" value="1"/>
</dbReference>
<dbReference type="InterPro" id="IPR017441">
    <property type="entry name" value="Protein_kinase_ATP_BS"/>
</dbReference>
<evidence type="ECO:0000256" key="11">
    <source>
        <dbReference type="RuleBase" id="RU000304"/>
    </source>
</evidence>
<dbReference type="PROSITE" id="PS00107">
    <property type="entry name" value="PROTEIN_KINASE_ATP"/>
    <property type="match status" value="1"/>
</dbReference>
<dbReference type="OrthoDB" id="3256376at2759"/>
<proteinExistence type="inferred from homology"/>
<evidence type="ECO:0000256" key="12">
    <source>
        <dbReference type="SAM" id="MobiDB-lite"/>
    </source>
</evidence>
<dbReference type="PANTHER" id="PTHR47985">
    <property type="entry name" value="OS07G0668900 PROTEIN"/>
    <property type="match status" value="1"/>
</dbReference>
<dbReference type="Proteomes" id="UP001058974">
    <property type="component" value="Chromosome 7"/>
</dbReference>
<evidence type="ECO:0000256" key="5">
    <source>
        <dbReference type="ARBA" id="ARBA00022741"/>
    </source>
</evidence>
<evidence type="ECO:0000259" key="13">
    <source>
        <dbReference type="PROSITE" id="PS50011"/>
    </source>
</evidence>
<keyword evidence="4" id="KW-0808">Transferase</keyword>
<dbReference type="FunFam" id="1.10.510.10:FF:000095">
    <property type="entry name" value="protein STRUBBELIG-RECEPTOR FAMILY 8"/>
    <property type="match status" value="1"/>
</dbReference>
<evidence type="ECO:0000313" key="15">
    <source>
        <dbReference type="Proteomes" id="UP001058974"/>
    </source>
</evidence>
<keyword evidence="5 10" id="KW-0547">Nucleotide-binding</keyword>
<dbReference type="EMBL" id="JAMSHJ010000007">
    <property type="protein sequence ID" value="KAI5391040.1"/>
    <property type="molecule type" value="Genomic_DNA"/>
</dbReference>
<feature type="compositionally biased region" description="Low complexity" evidence="12">
    <location>
        <begin position="86"/>
        <end position="97"/>
    </location>
</feature>
<comment type="subcellular location">
    <subcellularLocation>
        <location evidence="1">Cell membrane</location>
        <topology evidence="1">Lipid-anchor</topology>
    </subcellularLocation>
</comment>
<dbReference type="InterPro" id="IPR008271">
    <property type="entry name" value="Ser/Thr_kinase_AS"/>
</dbReference>
<dbReference type="Gene3D" id="3.30.200.20">
    <property type="entry name" value="Phosphorylase Kinase, domain 1"/>
    <property type="match status" value="1"/>
</dbReference>
<keyword evidence="7 10" id="KW-0067">ATP-binding</keyword>
<dbReference type="InterPro" id="IPR011009">
    <property type="entry name" value="Kinase-like_dom_sf"/>
</dbReference>
<protein>
    <recommendedName>
        <fullName evidence="13">Protein kinase domain-containing protein</fullName>
    </recommendedName>
</protein>
<dbReference type="GO" id="GO:0005524">
    <property type="term" value="F:ATP binding"/>
    <property type="evidence" value="ECO:0007669"/>
    <property type="project" value="UniProtKB-UniRule"/>
</dbReference>
<dbReference type="PANTHER" id="PTHR47985:SF41">
    <property type="entry name" value="SERINE_THREONINE-PROTEIN KINASE PBL5-RELATED"/>
    <property type="match status" value="1"/>
</dbReference>
<keyword evidence="6" id="KW-0418">Kinase</keyword>
<feature type="compositionally biased region" description="Low complexity" evidence="12">
    <location>
        <begin position="65"/>
        <end position="76"/>
    </location>
</feature>
<organism evidence="14 15">
    <name type="scientific">Pisum sativum</name>
    <name type="common">Garden pea</name>
    <name type="synonym">Lathyrus oleraceus</name>
    <dbReference type="NCBI Taxonomy" id="3888"/>
    <lineage>
        <taxon>Eukaryota</taxon>
        <taxon>Viridiplantae</taxon>
        <taxon>Streptophyta</taxon>
        <taxon>Embryophyta</taxon>
        <taxon>Tracheophyta</taxon>
        <taxon>Spermatophyta</taxon>
        <taxon>Magnoliopsida</taxon>
        <taxon>eudicotyledons</taxon>
        <taxon>Gunneridae</taxon>
        <taxon>Pentapetalae</taxon>
        <taxon>rosids</taxon>
        <taxon>fabids</taxon>
        <taxon>Fabales</taxon>
        <taxon>Fabaceae</taxon>
        <taxon>Papilionoideae</taxon>
        <taxon>50 kb inversion clade</taxon>
        <taxon>NPAAA clade</taxon>
        <taxon>Hologalegina</taxon>
        <taxon>IRL clade</taxon>
        <taxon>Fabeae</taxon>
        <taxon>Lathyrus</taxon>
    </lineage>
</organism>
<dbReference type="PROSITE" id="PS00108">
    <property type="entry name" value="PROTEIN_KINASE_ST"/>
    <property type="match status" value="1"/>
</dbReference>
<name>A0A9D5A2U5_PEA</name>
<evidence type="ECO:0000256" key="7">
    <source>
        <dbReference type="ARBA" id="ARBA00022840"/>
    </source>
</evidence>
<evidence type="ECO:0000256" key="8">
    <source>
        <dbReference type="ARBA" id="ARBA00023136"/>
    </source>
</evidence>
<dbReference type="GO" id="GO:0005886">
    <property type="term" value="C:plasma membrane"/>
    <property type="evidence" value="ECO:0007669"/>
    <property type="project" value="UniProtKB-SubCell"/>
</dbReference>
<accession>A0A9D5A2U5</accession>
<dbReference type="GO" id="GO:0004674">
    <property type="term" value="F:protein serine/threonine kinase activity"/>
    <property type="evidence" value="ECO:0007669"/>
    <property type="project" value="UniProtKB-KW"/>
</dbReference>
<evidence type="ECO:0000256" key="6">
    <source>
        <dbReference type="ARBA" id="ARBA00022777"/>
    </source>
</evidence>
<keyword evidence="2" id="KW-1003">Cell membrane</keyword>
<dbReference type="SMART" id="SM00220">
    <property type="entry name" value="S_TKc"/>
    <property type="match status" value="1"/>
</dbReference>
<evidence type="ECO:0000256" key="9">
    <source>
        <dbReference type="ARBA" id="ARBA00023288"/>
    </source>
</evidence>
<dbReference type="Pfam" id="PF00069">
    <property type="entry name" value="Pkinase"/>
    <property type="match status" value="1"/>
</dbReference>
<evidence type="ECO:0000256" key="3">
    <source>
        <dbReference type="ARBA" id="ARBA00022527"/>
    </source>
</evidence>
<evidence type="ECO:0000256" key="1">
    <source>
        <dbReference type="ARBA" id="ARBA00004193"/>
    </source>
</evidence>
<dbReference type="InterPro" id="IPR000719">
    <property type="entry name" value="Prot_kinase_dom"/>
</dbReference>
<evidence type="ECO:0000313" key="14">
    <source>
        <dbReference type="EMBL" id="KAI5391040.1"/>
    </source>
</evidence>
<dbReference type="SUPFAM" id="SSF56112">
    <property type="entry name" value="Protein kinase-like (PK-like)"/>
    <property type="match status" value="1"/>
</dbReference>
<keyword evidence="3 11" id="KW-0723">Serine/threonine-protein kinase</keyword>
<dbReference type="AlphaFoldDB" id="A0A9D5A2U5"/>
<sequence length="457" mass="51164">MKKVLGWFSPKGSPKNRNRNRSTTAAGDNSPRVKWVHPGDNFPRVKWVHPGDNSPRVKWVHPRNPTADATTSAPSPSSSPLPTSTPVPASASASTSTNWGKSEKEDYSALARIDELTEEMETLSLNLGDVPIQKFSFVQLQLATANFSPDMCVGRGGFGHVYKGILAPQEQEVAIKCLDPKSDQGTPAFVTELELLSNTNHENIVRLIGYCAENEHRMLVYEYIRMGSLEDHLLNRYDGGHLGILDWDTRLRIAYEIAKGVLYLHRMEPNILYRDIKSANVLLGKGYTVKLSDFGCATTFSPDEEELHFTKVVGTQGYLDPRYFATGHCTFQTDVYSFGVVLLELLTGRKALDVNRPPDDQSLVMWAGRVFHDKTRFTEIADPLLKDKFDDFTFNALVHMARYCVQYEPKSRPLMCHIVDVLRQMNKVAIEPESPRFRTLTQSPTVPSASAAPVKSC</sequence>
<keyword evidence="8" id="KW-0472">Membrane</keyword>
<keyword evidence="9" id="KW-0449">Lipoprotein</keyword>
<evidence type="ECO:0000256" key="2">
    <source>
        <dbReference type="ARBA" id="ARBA00022475"/>
    </source>
</evidence>
<evidence type="ECO:0000256" key="10">
    <source>
        <dbReference type="PROSITE-ProRule" id="PRU10141"/>
    </source>
</evidence>
<comment type="caution">
    <text evidence="14">The sequence shown here is derived from an EMBL/GenBank/DDBJ whole genome shotgun (WGS) entry which is preliminary data.</text>
</comment>
<feature type="binding site" evidence="10">
    <location>
        <position position="176"/>
    </location>
    <ligand>
        <name>ATP</name>
        <dbReference type="ChEBI" id="CHEBI:30616"/>
    </ligand>
</feature>
<dbReference type="FunFam" id="3.30.200.20:FF:000039">
    <property type="entry name" value="receptor-like protein kinase FERONIA"/>
    <property type="match status" value="1"/>
</dbReference>
<keyword evidence="15" id="KW-1185">Reference proteome</keyword>
<evidence type="ECO:0000256" key="4">
    <source>
        <dbReference type="ARBA" id="ARBA00022679"/>
    </source>
</evidence>
<comment type="similarity">
    <text evidence="11">Belongs to the protein kinase superfamily.</text>
</comment>